<evidence type="ECO:0000256" key="7">
    <source>
        <dbReference type="ARBA" id="ARBA00023132"/>
    </source>
</evidence>
<evidence type="ECO:0000256" key="5">
    <source>
        <dbReference type="ARBA" id="ARBA00022927"/>
    </source>
</evidence>
<feature type="region of interest" description="Disordered" evidence="11">
    <location>
        <begin position="1"/>
        <end position="21"/>
    </location>
</feature>
<feature type="compositionally biased region" description="Basic and acidic residues" evidence="11">
    <location>
        <begin position="118"/>
        <end position="142"/>
    </location>
</feature>
<dbReference type="STRING" id="331657.A0A4U0XUM6"/>
<dbReference type="AlphaFoldDB" id="A0A4U0XUM6"/>
<evidence type="ECO:0000256" key="1">
    <source>
        <dbReference type="ARBA" id="ARBA00004567"/>
    </source>
</evidence>
<comment type="subcellular location">
    <subcellularLocation>
        <location evidence="1">Nucleus</location>
        <location evidence="1">Nuclear pore complex</location>
    </subcellularLocation>
</comment>
<dbReference type="PANTHER" id="PTHR12960">
    <property type="entry name" value="GLE-1-RELATED"/>
    <property type="match status" value="1"/>
</dbReference>
<dbReference type="GO" id="GO:0016973">
    <property type="term" value="P:poly(A)+ mRNA export from nucleus"/>
    <property type="evidence" value="ECO:0007669"/>
    <property type="project" value="InterPro"/>
</dbReference>
<feature type="region of interest" description="Disordered" evidence="11">
    <location>
        <begin position="54"/>
        <end position="77"/>
    </location>
</feature>
<keyword evidence="4" id="KW-0509">mRNA transport</keyword>
<feature type="region of interest" description="Disordered" evidence="11">
    <location>
        <begin position="94"/>
        <end position="209"/>
    </location>
</feature>
<evidence type="ECO:0000313" key="13">
    <source>
        <dbReference type="Proteomes" id="UP000308768"/>
    </source>
</evidence>
<dbReference type="OrthoDB" id="420884at2759"/>
<evidence type="ECO:0000256" key="9">
    <source>
        <dbReference type="ARBA" id="ARBA00026227"/>
    </source>
</evidence>
<feature type="compositionally biased region" description="Basic and acidic residues" evidence="11">
    <location>
        <begin position="94"/>
        <end position="108"/>
    </location>
</feature>
<keyword evidence="6" id="KW-0811">Translocation</keyword>
<evidence type="ECO:0000256" key="6">
    <source>
        <dbReference type="ARBA" id="ARBA00023010"/>
    </source>
</evidence>
<keyword evidence="13" id="KW-1185">Reference proteome</keyword>
<gene>
    <name evidence="12" type="ORF">B0A49_00277</name>
</gene>
<dbReference type="GO" id="GO:0015031">
    <property type="term" value="P:protein transport"/>
    <property type="evidence" value="ECO:0007669"/>
    <property type="project" value="UniProtKB-KW"/>
</dbReference>
<comment type="similarity">
    <text evidence="2">Belongs to the GLE1 family.</text>
</comment>
<dbReference type="Pfam" id="PF07817">
    <property type="entry name" value="GLE1"/>
    <property type="match status" value="1"/>
</dbReference>
<evidence type="ECO:0000256" key="4">
    <source>
        <dbReference type="ARBA" id="ARBA00022816"/>
    </source>
</evidence>
<proteinExistence type="inferred from homology"/>
<dbReference type="Proteomes" id="UP000308768">
    <property type="component" value="Unassembled WGS sequence"/>
</dbReference>
<dbReference type="InterPro" id="IPR012476">
    <property type="entry name" value="GLE1"/>
</dbReference>
<feature type="compositionally biased region" description="Low complexity" evidence="11">
    <location>
        <begin position="187"/>
        <end position="200"/>
    </location>
</feature>
<comment type="caution">
    <text evidence="12">The sequence shown here is derived from an EMBL/GenBank/DDBJ whole genome shotgun (WGS) entry which is preliminary data.</text>
</comment>
<evidence type="ECO:0000313" key="12">
    <source>
        <dbReference type="EMBL" id="TKA81434.1"/>
    </source>
</evidence>
<dbReference type="GO" id="GO:0005737">
    <property type="term" value="C:cytoplasm"/>
    <property type="evidence" value="ECO:0007669"/>
    <property type="project" value="TreeGrafter"/>
</dbReference>
<dbReference type="GO" id="GO:0031369">
    <property type="term" value="F:translation initiation factor binding"/>
    <property type="evidence" value="ECO:0007669"/>
    <property type="project" value="TreeGrafter"/>
</dbReference>
<accession>A0A4U0XUM6</accession>
<organism evidence="12 13">
    <name type="scientific">Cryomyces minteri</name>
    <dbReference type="NCBI Taxonomy" id="331657"/>
    <lineage>
        <taxon>Eukaryota</taxon>
        <taxon>Fungi</taxon>
        <taxon>Dikarya</taxon>
        <taxon>Ascomycota</taxon>
        <taxon>Pezizomycotina</taxon>
        <taxon>Dothideomycetes</taxon>
        <taxon>Dothideomycetes incertae sedis</taxon>
        <taxon>Cryomyces</taxon>
    </lineage>
</organism>
<evidence type="ECO:0000256" key="8">
    <source>
        <dbReference type="ARBA" id="ARBA00023242"/>
    </source>
</evidence>
<keyword evidence="5" id="KW-0653">Protein transport</keyword>
<evidence type="ECO:0000256" key="11">
    <source>
        <dbReference type="SAM" id="MobiDB-lite"/>
    </source>
</evidence>
<reference evidence="12 13" key="1">
    <citation type="submission" date="2017-03" db="EMBL/GenBank/DDBJ databases">
        <title>Genomes of endolithic fungi from Antarctica.</title>
        <authorList>
            <person name="Coleine C."/>
            <person name="Masonjones S."/>
            <person name="Stajich J.E."/>
        </authorList>
    </citation>
    <scope>NUCLEOTIDE SEQUENCE [LARGE SCALE GENOMIC DNA]</scope>
    <source>
        <strain evidence="12 13">CCFEE 5187</strain>
    </source>
</reference>
<sequence>MLVVSDRNFKEQLDQGEAAQKEAHLQALAQAAAEHHKVRQGAERAAERYQLELEKERKRREDEENRDLDRIRQEKAGLEISQRRRQIEEIKKAEAEQRRLASETKQLADAEAQLRAQKQRDEAEATRRKEKEESDRKAREDAAAAEQSRTLQNPHPSPEPKLVAQQPHTSQSPFAQASKSNGMPSTPQAQGPRQPSSAAQPPSPLVSSISEREATHQRYLHLHQRLKEMRKYILAEIKKDPNTKESVSWMRRDIRSNMGKLTGAKGANTVPLRAIIAILEKAANAPNQPMVDVTPFFISVSPPREPGASNLGPGILLFLLNIFAKSVVAQFMSEAGVNTSAADPIGVAAVTIFAQPALKWQGTHSLIDILLAKFHFVCPVLWGIYGDQTKQGGRKRIGWGKIDGQWVSEQQHNDNTTGLAAGFAALALRDFTKSKNVNPFPNYHYWHALACIVNTPPLEAQPTHFVALKAMIEGYVPRFLQMYGQAGLVALRTALVEFPAHVEAARAQSSEPEGVGKKDVAVQALMGVRELLERDLRLTLYLL</sequence>
<feature type="compositionally biased region" description="Basic and acidic residues" evidence="11">
    <location>
        <begin position="7"/>
        <end position="21"/>
    </location>
</feature>
<keyword evidence="3" id="KW-0813">Transport</keyword>
<evidence type="ECO:0000256" key="2">
    <source>
        <dbReference type="ARBA" id="ARBA00011056"/>
    </source>
</evidence>
<dbReference type="Gene3D" id="1.25.40.510">
    <property type="entry name" value="GLE1-like"/>
    <property type="match status" value="1"/>
</dbReference>
<keyword evidence="7" id="KW-0906">Nuclear pore complex</keyword>
<evidence type="ECO:0000256" key="10">
    <source>
        <dbReference type="ARBA" id="ARBA00029983"/>
    </source>
</evidence>
<evidence type="ECO:0000256" key="3">
    <source>
        <dbReference type="ARBA" id="ARBA00022448"/>
    </source>
</evidence>
<dbReference type="GO" id="GO:0044614">
    <property type="term" value="C:nuclear pore cytoplasmic filaments"/>
    <property type="evidence" value="ECO:0007669"/>
    <property type="project" value="TreeGrafter"/>
</dbReference>
<dbReference type="InterPro" id="IPR038506">
    <property type="entry name" value="GLE1-like_sf"/>
</dbReference>
<dbReference type="GO" id="GO:0005543">
    <property type="term" value="F:phospholipid binding"/>
    <property type="evidence" value="ECO:0007669"/>
    <property type="project" value="TreeGrafter"/>
</dbReference>
<dbReference type="EMBL" id="NAJN01000024">
    <property type="protein sequence ID" value="TKA81434.1"/>
    <property type="molecule type" value="Genomic_DNA"/>
</dbReference>
<feature type="compositionally biased region" description="Polar residues" evidence="11">
    <location>
        <begin position="166"/>
        <end position="186"/>
    </location>
</feature>
<dbReference type="PANTHER" id="PTHR12960:SF0">
    <property type="entry name" value="MRNA EXPORT FACTOR GLE1"/>
    <property type="match status" value="1"/>
</dbReference>
<protein>
    <recommendedName>
        <fullName evidence="9">mRNA export factor GLE1</fullName>
    </recommendedName>
    <alternativeName>
        <fullName evidence="10">Nucleoporin GLE1</fullName>
    </alternativeName>
</protein>
<dbReference type="GO" id="GO:0000822">
    <property type="term" value="F:inositol hexakisphosphate binding"/>
    <property type="evidence" value="ECO:0007669"/>
    <property type="project" value="TreeGrafter"/>
</dbReference>
<name>A0A4U0XUM6_9PEZI</name>
<keyword evidence="8" id="KW-0539">Nucleus</keyword>